<dbReference type="Gene3D" id="1.10.8.10">
    <property type="entry name" value="DNA helicase RuvA subunit, C-terminal domain"/>
    <property type="match status" value="2"/>
</dbReference>
<evidence type="ECO:0000259" key="3">
    <source>
        <dbReference type="PROSITE" id="PS50053"/>
    </source>
</evidence>
<evidence type="ECO:0000313" key="5">
    <source>
        <dbReference type="Proteomes" id="UP000639772"/>
    </source>
</evidence>
<feature type="region of interest" description="Disordered" evidence="1">
    <location>
        <begin position="416"/>
        <end position="446"/>
    </location>
</feature>
<dbReference type="InterPro" id="IPR039749">
    <property type="entry name" value="NUB1"/>
</dbReference>
<dbReference type="Pfam" id="PF00627">
    <property type="entry name" value="UBA"/>
    <property type="match status" value="1"/>
</dbReference>
<gene>
    <name evidence="4" type="ORF">HPP92_002864</name>
</gene>
<dbReference type="GO" id="GO:2000058">
    <property type="term" value="P:regulation of ubiquitin-dependent protein catabolic process"/>
    <property type="evidence" value="ECO:0007669"/>
    <property type="project" value="TreeGrafter"/>
</dbReference>
<protein>
    <recommendedName>
        <fullName evidence="6">NEDD8 ultimate buster 1</fullName>
    </recommendedName>
</protein>
<dbReference type="InterPro" id="IPR029071">
    <property type="entry name" value="Ubiquitin-like_domsf"/>
</dbReference>
<dbReference type="InterPro" id="IPR015940">
    <property type="entry name" value="UBA"/>
</dbReference>
<feature type="domain" description="UBA" evidence="2">
    <location>
        <begin position="294"/>
        <end position="334"/>
    </location>
</feature>
<dbReference type="GO" id="GO:0031593">
    <property type="term" value="F:polyubiquitin modification-dependent protein binding"/>
    <property type="evidence" value="ECO:0007669"/>
    <property type="project" value="UniProtKB-ARBA"/>
</dbReference>
<dbReference type="EMBL" id="JADCNM010000001">
    <property type="protein sequence ID" value="KAG0502792.1"/>
    <property type="molecule type" value="Genomic_DNA"/>
</dbReference>
<dbReference type="AlphaFoldDB" id="A0A835VKZ0"/>
<evidence type="ECO:0000256" key="1">
    <source>
        <dbReference type="SAM" id="MobiDB-lite"/>
    </source>
</evidence>
<feature type="domain" description="UBA" evidence="2">
    <location>
        <begin position="362"/>
        <end position="406"/>
    </location>
</feature>
<dbReference type="PANTHER" id="PTHR12948:SF3">
    <property type="entry name" value="NEDD8 ULTIMATE BUSTER 1"/>
    <property type="match status" value="1"/>
</dbReference>
<dbReference type="InterPro" id="IPR000626">
    <property type="entry name" value="Ubiquitin-like_dom"/>
</dbReference>
<dbReference type="PROSITE" id="PS50053">
    <property type="entry name" value="UBIQUITIN_2"/>
    <property type="match status" value="1"/>
</dbReference>
<proteinExistence type="predicted"/>
<evidence type="ECO:0000313" key="4">
    <source>
        <dbReference type="EMBL" id="KAG0502792.1"/>
    </source>
</evidence>
<reference evidence="4 5" key="1">
    <citation type="journal article" date="2020" name="Nat. Food">
        <title>A phased Vanilla planifolia genome enables genetic improvement of flavour and production.</title>
        <authorList>
            <person name="Hasing T."/>
            <person name="Tang H."/>
            <person name="Brym M."/>
            <person name="Khazi F."/>
            <person name="Huang T."/>
            <person name="Chambers A.H."/>
        </authorList>
    </citation>
    <scope>NUCLEOTIDE SEQUENCE [LARGE SCALE GENOMIC DNA]</scope>
    <source>
        <tissue evidence="4">Leaf</tissue>
    </source>
</reference>
<dbReference type="CDD" id="cd14270">
    <property type="entry name" value="UBA"/>
    <property type="match status" value="1"/>
</dbReference>
<organism evidence="4 5">
    <name type="scientific">Vanilla planifolia</name>
    <name type="common">Vanilla</name>
    <dbReference type="NCBI Taxonomy" id="51239"/>
    <lineage>
        <taxon>Eukaryota</taxon>
        <taxon>Viridiplantae</taxon>
        <taxon>Streptophyta</taxon>
        <taxon>Embryophyta</taxon>
        <taxon>Tracheophyta</taxon>
        <taxon>Spermatophyta</taxon>
        <taxon>Magnoliopsida</taxon>
        <taxon>Liliopsida</taxon>
        <taxon>Asparagales</taxon>
        <taxon>Orchidaceae</taxon>
        <taxon>Vanilloideae</taxon>
        <taxon>Vanilleae</taxon>
        <taxon>Vanilla</taxon>
    </lineage>
</organism>
<dbReference type="PROSITE" id="PS50030">
    <property type="entry name" value="UBA"/>
    <property type="match status" value="2"/>
</dbReference>
<comment type="caution">
    <text evidence="4">The sequence shown here is derived from an EMBL/GenBank/DDBJ whole genome shotgun (WGS) entry which is preliminary data.</text>
</comment>
<feature type="compositionally biased region" description="Basic residues" evidence="1">
    <location>
        <begin position="418"/>
        <end position="427"/>
    </location>
</feature>
<sequence>MATETALPDMAKLKIAGVWTGVLELQLESWTLTMLRDEVARRSGKSSNCINLICGGKILKDGGGVQNLQQLGLKNNSKVLATATSSDQGKAVIDEEAAHADRSSKLARIRAAAESLAQRHAHGLLPLEDFNLELEDQSGQKVNFGSENNQRAVMMGLMLHETAKGLIRKQKYNDALDVLSMAEEAFSLCDSKTIEMIDNVPILELDIVWCYFLLRDISCLSMAGVRLAKAREGFKRSHGTDNMRFRLLQAGRPVELALYLRLELLEGIVAYYKGSLEESHKSLSAAKSKYDQLQVPDEALSLLMNMGYKQQEAKRALRMSGQNIQSAVDFLVEERAKKARRNQENVRRKDEIMEQKKFGMTPMNKPVSIHRLNELASLGFERYLAAEALRLNENDTQKALDILTDPEKNCCLQQKIDSRKRTRHHRQAPAANAPGETSNASDNPTTETAMLDMANEGDKLNNDAASSPHMSSLPAAAMHERDEKMEEELAKGLKGDSFADYDLEISKEGEAIAEYLALLESAVGMKTDALDL</sequence>
<feature type="domain" description="Ubiquitin-like" evidence="3">
    <location>
        <begin position="31"/>
        <end position="79"/>
    </location>
</feature>
<dbReference type="SMART" id="SM00165">
    <property type="entry name" value="UBA"/>
    <property type="match status" value="2"/>
</dbReference>
<dbReference type="Gene3D" id="3.10.20.90">
    <property type="entry name" value="Phosphatidylinositol 3-kinase Catalytic Subunit, Chain A, domain 1"/>
    <property type="match status" value="1"/>
</dbReference>
<evidence type="ECO:0000259" key="2">
    <source>
        <dbReference type="PROSITE" id="PS50030"/>
    </source>
</evidence>
<evidence type="ECO:0008006" key="6">
    <source>
        <dbReference type="Google" id="ProtNLM"/>
    </source>
</evidence>
<accession>A0A835VKZ0</accession>
<dbReference type="InterPro" id="IPR009060">
    <property type="entry name" value="UBA-like_sf"/>
</dbReference>
<dbReference type="SUPFAM" id="SSF46934">
    <property type="entry name" value="UBA-like"/>
    <property type="match status" value="2"/>
</dbReference>
<feature type="compositionally biased region" description="Polar residues" evidence="1">
    <location>
        <begin position="435"/>
        <end position="446"/>
    </location>
</feature>
<dbReference type="PANTHER" id="PTHR12948">
    <property type="entry name" value="NEDD8 ULTIMATE BUSTER-1 BS4 PROTEIN"/>
    <property type="match status" value="1"/>
</dbReference>
<name>A0A835VKZ0_VANPL</name>
<dbReference type="Proteomes" id="UP000639772">
    <property type="component" value="Chromosome 1"/>
</dbReference>
<dbReference type="SUPFAM" id="SSF54236">
    <property type="entry name" value="Ubiquitin-like"/>
    <property type="match status" value="1"/>
</dbReference>
<dbReference type="OrthoDB" id="434245at2759"/>